<reference evidence="5 6" key="1">
    <citation type="submission" date="2017-08" db="EMBL/GenBank/DDBJ databases">
        <title>Draft genome sequence of pheromone producing symbiont Morganella morganii, of the female New Zealand grass grub Costelytra giveni.</title>
        <authorList>
            <person name="Laugraud A."/>
            <person name="Young S.D."/>
            <person name="Hurst M.H."/>
        </authorList>
    </citation>
    <scope>NUCLEOTIDE SEQUENCE [LARGE SCALE GENOMIC DNA]</scope>
    <source>
        <strain evidence="5 6">MMsCG</strain>
    </source>
</reference>
<evidence type="ECO:0000313" key="6">
    <source>
        <dbReference type="Proteomes" id="UP000286908"/>
    </source>
</evidence>
<dbReference type="PROSITE" id="PS01124">
    <property type="entry name" value="HTH_ARAC_FAMILY_2"/>
    <property type="match status" value="1"/>
</dbReference>
<sequence>MSAFNIYLIKDLIHWIENNLEQPLSLKDVAKKSGYSKGYLLRIFHMHTGITLGYYIRSRRLYRVADELRLTKRPVLHIAMQYQFKSQQNFTQCFKAYFNITPAAYRYMIGKATLGSGTKETRYCNYCSQLR</sequence>
<dbReference type="PANTHER" id="PTHR47504:SF5">
    <property type="entry name" value="RIGHT ORIGIN-BINDING PROTEIN"/>
    <property type="match status" value="1"/>
</dbReference>
<evidence type="ECO:0000259" key="4">
    <source>
        <dbReference type="PROSITE" id="PS01124"/>
    </source>
</evidence>
<keyword evidence="2" id="KW-0238">DNA-binding</keyword>
<protein>
    <recommendedName>
        <fullName evidence="4">HTH araC/xylS-type domain-containing protein</fullName>
    </recommendedName>
</protein>
<dbReference type="SMART" id="SM00342">
    <property type="entry name" value="HTH_ARAC"/>
    <property type="match status" value="1"/>
</dbReference>
<comment type="caution">
    <text evidence="5">The sequence shown here is derived from an EMBL/GenBank/DDBJ whole genome shotgun (WGS) entry which is preliminary data.</text>
</comment>
<dbReference type="Gene3D" id="1.10.10.60">
    <property type="entry name" value="Homeodomain-like"/>
    <property type="match status" value="2"/>
</dbReference>
<dbReference type="SUPFAM" id="SSF46689">
    <property type="entry name" value="Homeodomain-like"/>
    <property type="match status" value="2"/>
</dbReference>
<gene>
    <name evidence="5" type="ORF">CKG00_09230</name>
</gene>
<dbReference type="PANTHER" id="PTHR47504">
    <property type="entry name" value="RIGHT ORIGIN-BINDING PROTEIN"/>
    <property type="match status" value="1"/>
</dbReference>
<dbReference type="InterPro" id="IPR009057">
    <property type="entry name" value="Homeodomain-like_sf"/>
</dbReference>
<dbReference type="AlphaFoldDB" id="A0A433ZWS0"/>
<dbReference type="GO" id="GO:0003700">
    <property type="term" value="F:DNA-binding transcription factor activity"/>
    <property type="evidence" value="ECO:0007669"/>
    <property type="project" value="InterPro"/>
</dbReference>
<evidence type="ECO:0000313" key="5">
    <source>
        <dbReference type="EMBL" id="RUT66547.1"/>
    </source>
</evidence>
<dbReference type="InterPro" id="IPR050959">
    <property type="entry name" value="MarA-like"/>
</dbReference>
<dbReference type="GO" id="GO:0043565">
    <property type="term" value="F:sequence-specific DNA binding"/>
    <property type="evidence" value="ECO:0007669"/>
    <property type="project" value="InterPro"/>
</dbReference>
<keyword evidence="1" id="KW-0805">Transcription regulation</keyword>
<dbReference type="InterPro" id="IPR018060">
    <property type="entry name" value="HTH_AraC"/>
</dbReference>
<evidence type="ECO:0000256" key="2">
    <source>
        <dbReference type="ARBA" id="ARBA00023125"/>
    </source>
</evidence>
<dbReference type="EMBL" id="NRQY01000001">
    <property type="protein sequence ID" value="RUT66547.1"/>
    <property type="molecule type" value="Genomic_DNA"/>
</dbReference>
<evidence type="ECO:0000256" key="1">
    <source>
        <dbReference type="ARBA" id="ARBA00023015"/>
    </source>
</evidence>
<accession>A0A433ZWS0</accession>
<dbReference type="Pfam" id="PF12833">
    <property type="entry name" value="HTH_18"/>
    <property type="match status" value="1"/>
</dbReference>
<proteinExistence type="predicted"/>
<organism evidence="5 6">
    <name type="scientific">Morganella morganii</name>
    <name type="common">Proteus morganii</name>
    <dbReference type="NCBI Taxonomy" id="582"/>
    <lineage>
        <taxon>Bacteria</taxon>
        <taxon>Pseudomonadati</taxon>
        <taxon>Pseudomonadota</taxon>
        <taxon>Gammaproteobacteria</taxon>
        <taxon>Enterobacterales</taxon>
        <taxon>Morganellaceae</taxon>
        <taxon>Morganella</taxon>
    </lineage>
</organism>
<name>A0A433ZWS0_MORMO</name>
<dbReference type="Proteomes" id="UP000286908">
    <property type="component" value="Unassembled WGS sequence"/>
</dbReference>
<evidence type="ECO:0000256" key="3">
    <source>
        <dbReference type="ARBA" id="ARBA00023163"/>
    </source>
</evidence>
<feature type="domain" description="HTH araC/xylS-type" evidence="4">
    <location>
        <begin position="10"/>
        <end position="108"/>
    </location>
</feature>
<keyword evidence="3" id="KW-0804">Transcription</keyword>